<dbReference type="OrthoDB" id="326446at2"/>
<evidence type="ECO:0008006" key="4">
    <source>
        <dbReference type="Google" id="ProtNLM"/>
    </source>
</evidence>
<dbReference type="Proteomes" id="UP000219452">
    <property type="component" value="Unassembled WGS sequence"/>
</dbReference>
<reference evidence="3" key="1">
    <citation type="submission" date="2017-09" db="EMBL/GenBank/DDBJ databases">
        <authorList>
            <person name="Varghese N."/>
            <person name="Submissions S."/>
        </authorList>
    </citation>
    <scope>NUCLEOTIDE SEQUENCE [LARGE SCALE GENOMIC DNA]</scope>
    <source>
        <strain evidence="3">DSM 29961</strain>
    </source>
</reference>
<feature type="transmembrane region" description="Helical" evidence="1">
    <location>
        <begin position="181"/>
        <end position="202"/>
    </location>
</feature>
<name>A0A286F933_9BACT</name>
<accession>A0A286F933</accession>
<evidence type="ECO:0000256" key="1">
    <source>
        <dbReference type="SAM" id="Phobius"/>
    </source>
</evidence>
<proteinExistence type="predicted"/>
<protein>
    <recommendedName>
        <fullName evidence="4">DUF4386 domain-containing protein</fullName>
    </recommendedName>
</protein>
<feature type="transmembrane region" description="Helical" evidence="1">
    <location>
        <begin position="89"/>
        <end position="113"/>
    </location>
</feature>
<dbReference type="EMBL" id="OCNH01000001">
    <property type="protein sequence ID" value="SOD79702.1"/>
    <property type="molecule type" value="Genomic_DNA"/>
</dbReference>
<keyword evidence="1" id="KW-1133">Transmembrane helix</keyword>
<feature type="transmembrane region" description="Helical" evidence="1">
    <location>
        <begin position="208"/>
        <end position="228"/>
    </location>
</feature>
<feature type="transmembrane region" description="Helical" evidence="1">
    <location>
        <begin position="12"/>
        <end position="34"/>
    </location>
</feature>
<sequence>MERTELPSYRLIGHLLIIGAVLVLIPYTILTIIFDYPDILRQDPGVVLIRFQAGGPALIATWWAFAITGFPLLIAYVLIGQRLETKVYFVRWVTLVGVVSGLVQIIGLLRWTFVVPVLASTYVHTTDPAIRAASVVAFQTIHQFGGVVLGEHLGQLLTIVWTIMLSRAFERLGFFPKWVSWFGYMASAVYLLAQGDLAATVIPGFPVWDLAGLLGSTFWLIWLLITGVQFMRLSQPKGIAALA</sequence>
<keyword evidence="1" id="KW-0812">Transmembrane</keyword>
<evidence type="ECO:0000313" key="3">
    <source>
        <dbReference type="Proteomes" id="UP000219452"/>
    </source>
</evidence>
<dbReference type="InterPro" id="IPR025495">
    <property type="entry name" value="DUF4386"/>
</dbReference>
<keyword evidence="3" id="KW-1185">Reference proteome</keyword>
<feature type="transmembrane region" description="Helical" evidence="1">
    <location>
        <begin position="152"/>
        <end position="169"/>
    </location>
</feature>
<dbReference type="RefSeq" id="WP_097124734.1">
    <property type="nucleotide sequence ID" value="NZ_OCNH01000001.1"/>
</dbReference>
<feature type="transmembrane region" description="Helical" evidence="1">
    <location>
        <begin position="54"/>
        <end position="77"/>
    </location>
</feature>
<evidence type="ECO:0000313" key="2">
    <source>
        <dbReference type="EMBL" id="SOD79702.1"/>
    </source>
</evidence>
<dbReference type="AlphaFoldDB" id="A0A286F933"/>
<keyword evidence="1" id="KW-0472">Membrane</keyword>
<gene>
    <name evidence="2" type="ORF">SAMN06269250_1062</name>
</gene>
<dbReference type="Pfam" id="PF14329">
    <property type="entry name" value="DUF4386"/>
    <property type="match status" value="1"/>
</dbReference>
<organism evidence="2 3">
    <name type="scientific">Spirosoma fluviale</name>
    <dbReference type="NCBI Taxonomy" id="1597977"/>
    <lineage>
        <taxon>Bacteria</taxon>
        <taxon>Pseudomonadati</taxon>
        <taxon>Bacteroidota</taxon>
        <taxon>Cytophagia</taxon>
        <taxon>Cytophagales</taxon>
        <taxon>Cytophagaceae</taxon>
        <taxon>Spirosoma</taxon>
    </lineage>
</organism>